<organism evidence="1 2">
    <name type="scientific">Rhododendron molle</name>
    <name type="common">Chinese azalea</name>
    <name type="synonym">Azalea mollis</name>
    <dbReference type="NCBI Taxonomy" id="49168"/>
    <lineage>
        <taxon>Eukaryota</taxon>
        <taxon>Viridiplantae</taxon>
        <taxon>Streptophyta</taxon>
        <taxon>Embryophyta</taxon>
        <taxon>Tracheophyta</taxon>
        <taxon>Spermatophyta</taxon>
        <taxon>Magnoliopsida</taxon>
        <taxon>eudicotyledons</taxon>
        <taxon>Gunneridae</taxon>
        <taxon>Pentapetalae</taxon>
        <taxon>asterids</taxon>
        <taxon>Ericales</taxon>
        <taxon>Ericaceae</taxon>
        <taxon>Ericoideae</taxon>
        <taxon>Rhodoreae</taxon>
        <taxon>Rhododendron</taxon>
    </lineage>
</organism>
<comment type="caution">
    <text evidence="1">The sequence shown here is derived from an EMBL/GenBank/DDBJ whole genome shotgun (WGS) entry which is preliminary data.</text>
</comment>
<gene>
    <name evidence="1" type="ORF">RHMOL_Rhmol08G0138700</name>
</gene>
<accession>A0ACC0MPF2</accession>
<dbReference type="EMBL" id="CM046395">
    <property type="protein sequence ID" value="KAI8542451.1"/>
    <property type="molecule type" value="Genomic_DNA"/>
</dbReference>
<sequence>MESDIGGLEQRRRPRLDVGGGGGAPVIATLLECIALGFFSWVFPLFESLSHPVVGVFLRGYWLLVSDFVRCASISVDADVVKSTACGSSICM</sequence>
<name>A0ACC0MPF2_RHOML</name>
<reference evidence="1" key="1">
    <citation type="submission" date="2022-02" db="EMBL/GenBank/DDBJ databases">
        <title>Plant Genome Project.</title>
        <authorList>
            <person name="Zhang R.-G."/>
        </authorList>
    </citation>
    <scope>NUCLEOTIDE SEQUENCE</scope>
    <source>
        <strain evidence="1">AT1</strain>
    </source>
</reference>
<proteinExistence type="predicted"/>
<keyword evidence="2" id="KW-1185">Reference proteome</keyword>
<protein>
    <submittedName>
        <fullName evidence="1">Uncharacterized protein</fullName>
    </submittedName>
</protein>
<evidence type="ECO:0000313" key="2">
    <source>
        <dbReference type="Proteomes" id="UP001062846"/>
    </source>
</evidence>
<dbReference type="Proteomes" id="UP001062846">
    <property type="component" value="Chromosome 8"/>
</dbReference>
<evidence type="ECO:0000313" key="1">
    <source>
        <dbReference type="EMBL" id="KAI8542451.1"/>
    </source>
</evidence>